<feature type="transmembrane region" description="Helical" evidence="1">
    <location>
        <begin position="169"/>
        <end position="187"/>
    </location>
</feature>
<comment type="caution">
    <text evidence="2">The sequence shown here is derived from an EMBL/GenBank/DDBJ whole genome shotgun (WGS) entry which is preliminary data.</text>
</comment>
<feature type="transmembrane region" description="Helical" evidence="1">
    <location>
        <begin position="6"/>
        <end position="28"/>
    </location>
</feature>
<keyword evidence="1" id="KW-0472">Membrane</keyword>
<keyword evidence="3" id="KW-1185">Reference proteome</keyword>
<keyword evidence="1" id="KW-1133">Transmembrane helix</keyword>
<dbReference type="RefSeq" id="WP_379830877.1">
    <property type="nucleotide sequence ID" value="NZ_JBHUHU010000003.1"/>
</dbReference>
<evidence type="ECO:0000313" key="3">
    <source>
        <dbReference type="Proteomes" id="UP001597342"/>
    </source>
</evidence>
<sequence length="319" mass="36551">MVYSILTLSLIGLILIFWLIKLICRCFFRPFCQWKEQNNPSGPSKEATILSVKKLKEGKAPLLELQLLFENFSGYPIHRSIRLWDKSPQLNRFKKDGSVRIILDPAKKPNEPYTLRAQKSQVSLGFLLLGSLLTIAYVAGCYFLMGEAISRVSLSPEYYENLFSSDSKTTETFFIISLTLVFLYFLFKKLGLLSTKESKSQNWDLLYYGLGTMATIKSYSDTGVLINDNPMVEFNYTFLDQTGQIHEGSDEKLVGKLEIINLPDINELEVLYLPNNPSISRLAENLQEQSFSNHIRGLFLFVLLIFSIFFIVSFCQDIF</sequence>
<feature type="transmembrane region" description="Helical" evidence="1">
    <location>
        <begin position="126"/>
        <end position="149"/>
    </location>
</feature>
<name>A0ABW4XYQ7_9FLAO</name>
<evidence type="ECO:0000256" key="1">
    <source>
        <dbReference type="SAM" id="Phobius"/>
    </source>
</evidence>
<dbReference type="EMBL" id="JBHUHU010000003">
    <property type="protein sequence ID" value="MFD2100154.1"/>
    <property type="molecule type" value="Genomic_DNA"/>
</dbReference>
<gene>
    <name evidence="2" type="ORF">ACFSJE_10240</name>
</gene>
<dbReference type="Proteomes" id="UP001597342">
    <property type="component" value="Unassembled WGS sequence"/>
</dbReference>
<feature type="transmembrane region" description="Helical" evidence="1">
    <location>
        <begin position="297"/>
        <end position="314"/>
    </location>
</feature>
<organism evidence="2 3">
    <name type="scientific">Flagellimonas iocasae</name>
    <dbReference type="NCBI Taxonomy" id="2055905"/>
    <lineage>
        <taxon>Bacteria</taxon>
        <taxon>Pseudomonadati</taxon>
        <taxon>Bacteroidota</taxon>
        <taxon>Flavobacteriia</taxon>
        <taxon>Flavobacteriales</taxon>
        <taxon>Flavobacteriaceae</taxon>
        <taxon>Flagellimonas</taxon>
    </lineage>
</organism>
<keyword evidence="1" id="KW-0812">Transmembrane</keyword>
<reference evidence="3" key="1">
    <citation type="journal article" date="2019" name="Int. J. Syst. Evol. Microbiol.">
        <title>The Global Catalogue of Microorganisms (GCM) 10K type strain sequencing project: providing services to taxonomists for standard genome sequencing and annotation.</title>
        <authorList>
            <consortium name="The Broad Institute Genomics Platform"/>
            <consortium name="The Broad Institute Genome Sequencing Center for Infectious Disease"/>
            <person name="Wu L."/>
            <person name="Ma J."/>
        </authorList>
    </citation>
    <scope>NUCLEOTIDE SEQUENCE [LARGE SCALE GENOMIC DNA]</scope>
    <source>
        <strain evidence="3">JCM 3389</strain>
    </source>
</reference>
<evidence type="ECO:0000313" key="2">
    <source>
        <dbReference type="EMBL" id="MFD2100154.1"/>
    </source>
</evidence>
<protein>
    <recommendedName>
        <fullName evidence="4">RING-type E3 ubiquitin transferase</fullName>
    </recommendedName>
</protein>
<evidence type="ECO:0008006" key="4">
    <source>
        <dbReference type="Google" id="ProtNLM"/>
    </source>
</evidence>
<proteinExistence type="predicted"/>
<accession>A0ABW4XYQ7</accession>